<name>Z9JNV0_9GAMM</name>
<evidence type="ECO:0000313" key="2">
    <source>
        <dbReference type="EMBL" id="MCD8472645.1"/>
    </source>
</evidence>
<evidence type="ECO:0000313" key="4">
    <source>
        <dbReference type="Proteomes" id="UP001430701"/>
    </source>
</evidence>
<reference evidence="1 3" key="1">
    <citation type="journal article" date="2014" name="Genome Announc.">
        <title>Draft Genome Sequence of Xylella fastidiosa Pear Leaf Scorch Strain in Taiwan.</title>
        <authorList>
            <person name="Su C.C."/>
            <person name="Deng W.L."/>
            <person name="Jan F.J."/>
            <person name="Chang C.J."/>
            <person name="Huang H."/>
            <person name="Chen J."/>
        </authorList>
    </citation>
    <scope>NUCLEOTIDE SEQUENCE [LARGE SCALE GENOMIC DNA]</scope>
    <source>
        <strain evidence="1 3">PLS229</strain>
    </source>
</reference>
<dbReference type="RefSeq" id="WP_038269875.1">
    <property type="nucleotide sequence ID" value="NZ_CP053627.1"/>
</dbReference>
<evidence type="ECO:0000313" key="1">
    <source>
        <dbReference type="EMBL" id="EWS79471.1"/>
    </source>
</evidence>
<reference evidence="2" key="2">
    <citation type="submission" date="2021-11" db="EMBL/GenBank/DDBJ databases">
        <title>Genome sequence of Xylella taiwanensis PLS432.</title>
        <authorList>
            <person name="Weng L.-W."/>
            <person name="Su C.-C."/>
            <person name="Tsai C.-W."/>
            <person name="Kuo C.-H."/>
        </authorList>
    </citation>
    <scope>NUCLEOTIDE SEQUENCE</scope>
    <source>
        <strain evidence="2">PLS432</strain>
    </source>
</reference>
<dbReference type="Proteomes" id="UP000020406">
    <property type="component" value="Unassembled WGS sequence"/>
</dbReference>
<dbReference type="KEGG" id="xtw:AB672_11075"/>
<dbReference type="AlphaFoldDB" id="Z9JNV0"/>
<sequence>MRHKIGADAIGRKQKSTLKIYDHNMPAGEKMSVEFSGAPNSCKKSKGLDFSPNFMIFFKILPL</sequence>
<dbReference type="GeneID" id="68902027"/>
<gene>
    <name evidence="1" type="ORF">AF72_01055</name>
    <name evidence="2" type="ORF">LPH55_03965</name>
</gene>
<dbReference type="Proteomes" id="UP001430701">
    <property type="component" value="Unassembled WGS sequence"/>
</dbReference>
<dbReference type="EMBL" id="JAJPPU010000002">
    <property type="protein sequence ID" value="MCD8472645.1"/>
    <property type="molecule type" value="Genomic_DNA"/>
</dbReference>
<accession>Z9JNV0</accession>
<proteinExistence type="predicted"/>
<dbReference type="EMBL" id="JDSQ01000001">
    <property type="protein sequence ID" value="EWS79471.1"/>
    <property type="molecule type" value="Genomic_DNA"/>
</dbReference>
<evidence type="ECO:0000313" key="3">
    <source>
        <dbReference type="Proteomes" id="UP000020406"/>
    </source>
</evidence>
<organism evidence="1 3">
    <name type="scientific">Xylella taiwanensis</name>
    <dbReference type="NCBI Taxonomy" id="1444770"/>
    <lineage>
        <taxon>Bacteria</taxon>
        <taxon>Pseudomonadati</taxon>
        <taxon>Pseudomonadota</taxon>
        <taxon>Gammaproteobacteria</taxon>
        <taxon>Lysobacterales</taxon>
        <taxon>Lysobacteraceae</taxon>
        <taxon>Xylella</taxon>
    </lineage>
</organism>
<comment type="caution">
    <text evidence="1">The sequence shown here is derived from an EMBL/GenBank/DDBJ whole genome shotgun (WGS) entry which is preliminary data.</text>
</comment>
<protein>
    <submittedName>
        <fullName evidence="1">Uncharacterized protein</fullName>
    </submittedName>
</protein>
<keyword evidence="4" id="KW-1185">Reference proteome</keyword>